<evidence type="ECO:0000256" key="1">
    <source>
        <dbReference type="ARBA" id="ARBA00023125"/>
    </source>
</evidence>
<comment type="caution">
    <text evidence="4">The sequence shown here is derived from an EMBL/GenBank/DDBJ whole genome shotgun (WGS) entry which is preliminary data.</text>
</comment>
<feature type="DNA-binding region" description="H-T-H motif" evidence="2">
    <location>
        <begin position="45"/>
        <end position="64"/>
    </location>
</feature>
<dbReference type="InterPro" id="IPR009057">
    <property type="entry name" value="Homeodomain-like_sf"/>
</dbReference>
<dbReference type="Gene3D" id="1.10.357.10">
    <property type="entry name" value="Tetracycline Repressor, domain 2"/>
    <property type="match status" value="1"/>
</dbReference>
<gene>
    <name evidence="4" type="ORF">FDO65_11190</name>
</gene>
<dbReference type="InterPro" id="IPR001647">
    <property type="entry name" value="HTH_TetR"/>
</dbReference>
<dbReference type="OrthoDB" id="3481545at2"/>
<dbReference type="AlphaFoldDB" id="A0A4U6QGB8"/>
<organism evidence="4 5">
    <name type="scientific">Nakamurella flava</name>
    <dbReference type="NCBI Taxonomy" id="2576308"/>
    <lineage>
        <taxon>Bacteria</taxon>
        <taxon>Bacillati</taxon>
        <taxon>Actinomycetota</taxon>
        <taxon>Actinomycetes</taxon>
        <taxon>Nakamurellales</taxon>
        <taxon>Nakamurellaceae</taxon>
        <taxon>Nakamurella</taxon>
    </lineage>
</organism>
<proteinExistence type="predicted"/>
<reference evidence="4 5" key="1">
    <citation type="submission" date="2019-05" db="EMBL/GenBank/DDBJ databases">
        <title>Nakamurella sp. N5BH11, whole genome shotgun sequence.</title>
        <authorList>
            <person name="Tuo L."/>
        </authorList>
    </citation>
    <scope>NUCLEOTIDE SEQUENCE [LARGE SCALE GENOMIC DNA]</scope>
    <source>
        <strain evidence="4 5">N5BH11</strain>
    </source>
</reference>
<keyword evidence="1 2" id="KW-0238">DNA-binding</keyword>
<dbReference type="Pfam" id="PF00440">
    <property type="entry name" value="TetR_N"/>
    <property type="match status" value="1"/>
</dbReference>
<dbReference type="Proteomes" id="UP000306985">
    <property type="component" value="Unassembled WGS sequence"/>
</dbReference>
<dbReference type="RefSeq" id="WP_137449801.1">
    <property type="nucleotide sequence ID" value="NZ_SZZH01000002.1"/>
</dbReference>
<evidence type="ECO:0000259" key="3">
    <source>
        <dbReference type="PROSITE" id="PS50977"/>
    </source>
</evidence>
<dbReference type="Pfam" id="PF21306">
    <property type="entry name" value="TetR_C_40"/>
    <property type="match status" value="1"/>
</dbReference>
<sequence>MTTGADEPVEDFRRRTARLRRHRTSRRLVQAFFDISGEGPVESLVVDDILRAAGMSRGTFYRHFPTMDAFLDHVAFAVGARLNVEMHGWDATCPDAAERLGRRLTYQVQRSSTDPVCAALLLRLLARDGSVGRQAAAHSLADFRQAVESGRFRVPDATLAADLGHGLLTAILRRTVRDGFDEIRMRDSRLVFFRAFGVADNDLDALADAEGPPLPTTPLRVEVVALCSDLADTGTGSD</sequence>
<accession>A0A4U6QGB8</accession>
<keyword evidence="5" id="KW-1185">Reference proteome</keyword>
<protein>
    <submittedName>
        <fullName evidence="4">TetR/AcrR family transcriptional regulator</fullName>
    </submittedName>
</protein>
<evidence type="ECO:0000313" key="5">
    <source>
        <dbReference type="Proteomes" id="UP000306985"/>
    </source>
</evidence>
<dbReference type="EMBL" id="SZZH01000002">
    <property type="protein sequence ID" value="TKV59191.1"/>
    <property type="molecule type" value="Genomic_DNA"/>
</dbReference>
<evidence type="ECO:0000256" key="2">
    <source>
        <dbReference type="PROSITE-ProRule" id="PRU00335"/>
    </source>
</evidence>
<dbReference type="PROSITE" id="PS50977">
    <property type="entry name" value="HTH_TETR_2"/>
    <property type="match status" value="1"/>
</dbReference>
<dbReference type="GO" id="GO:0003677">
    <property type="term" value="F:DNA binding"/>
    <property type="evidence" value="ECO:0007669"/>
    <property type="project" value="UniProtKB-UniRule"/>
</dbReference>
<dbReference type="InterPro" id="IPR049513">
    <property type="entry name" value="TetR_C_40"/>
</dbReference>
<dbReference type="SUPFAM" id="SSF46689">
    <property type="entry name" value="Homeodomain-like"/>
    <property type="match status" value="1"/>
</dbReference>
<name>A0A4U6QGB8_9ACTN</name>
<feature type="domain" description="HTH tetR-type" evidence="3">
    <location>
        <begin position="22"/>
        <end position="82"/>
    </location>
</feature>
<evidence type="ECO:0000313" key="4">
    <source>
        <dbReference type="EMBL" id="TKV59191.1"/>
    </source>
</evidence>